<feature type="transmembrane region" description="Helical" evidence="1">
    <location>
        <begin position="45"/>
        <end position="65"/>
    </location>
</feature>
<evidence type="ECO:0000313" key="3">
    <source>
        <dbReference type="Proteomes" id="UP000317288"/>
    </source>
</evidence>
<evidence type="ECO:0000313" key="2">
    <source>
        <dbReference type="EMBL" id="TVU91914.1"/>
    </source>
</evidence>
<dbReference type="AlphaFoldDB" id="A0A558JE46"/>
<dbReference type="EMBL" id="VNFE01000001">
    <property type="protein sequence ID" value="TVU91914.1"/>
    <property type="molecule type" value="Genomic_DNA"/>
</dbReference>
<keyword evidence="1" id="KW-0472">Membrane</keyword>
<name>A0A558JE46_9GAMM</name>
<dbReference type="RefSeq" id="WP_081899100.1">
    <property type="nucleotide sequence ID" value="NZ_VNFE01000001.1"/>
</dbReference>
<reference evidence="2 3" key="1">
    <citation type="submission" date="2019-07" db="EMBL/GenBank/DDBJ databases">
        <title>Diversity of Bacteria from Kongsfjorden, Arctic.</title>
        <authorList>
            <person name="Yu Y."/>
        </authorList>
    </citation>
    <scope>NUCLEOTIDE SEQUENCE [LARGE SCALE GENOMIC DNA]</scope>
    <source>
        <strain evidence="2 3">SM1922</strain>
    </source>
</reference>
<keyword evidence="1" id="KW-1133">Transmembrane helix</keyword>
<dbReference type="Proteomes" id="UP000317288">
    <property type="component" value="Unassembled WGS sequence"/>
</dbReference>
<proteinExistence type="predicted"/>
<protein>
    <submittedName>
        <fullName evidence="2">Uncharacterized protein</fullName>
    </submittedName>
</protein>
<comment type="caution">
    <text evidence="2">The sequence shown here is derived from an EMBL/GenBank/DDBJ whole genome shotgun (WGS) entry which is preliminary data.</text>
</comment>
<gene>
    <name evidence="2" type="ORF">FQP89_01915</name>
</gene>
<evidence type="ECO:0000256" key="1">
    <source>
        <dbReference type="SAM" id="Phobius"/>
    </source>
</evidence>
<keyword evidence="1" id="KW-0812">Transmembrane</keyword>
<sequence length="77" mass="8182">MPNKTTSYLTVWDDTVTGRDLLLALVISTPLTLGGFILTPGPAPMPLIVGLCGALLGFVINTVCLRPKRRLDTDGEA</sequence>
<accession>A0A558JE46</accession>
<organism evidence="2 3">
    <name type="scientific">Vreelandella titanicae</name>
    <dbReference type="NCBI Taxonomy" id="664683"/>
    <lineage>
        <taxon>Bacteria</taxon>
        <taxon>Pseudomonadati</taxon>
        <taxon>Pseudomonadota</taxon>
        <taxon>Gammaproteobacteria</taxon>
        <taxon>Oceanospirillales</taxon>
        <taxon>Halomonadaceae</taxon>
        <taxon>Vreelandella</taxon>
    </lineage>
</organism>
<feature type="transmembrane region" description="Helical" evidence="1">
    <location>
        <begin position="21"/>
        <end position="39"/>
    </location>
</feature>